<evidence type="ECO:0000313" key="2">
    <source>
        <dbReference type="WBParaSite" id="ALUE_0000948001-mRNA-1"/>
    </source>
</evidence>
<organism evidence="1 2">
    <name type="scientific">Ascaris lumbricoides</name>
    <name type="common">Giant roundworm</name>
    <dbReference type="NCBI Taxonomy" id="6252"/>
    <lineage>
        <taxon>Eukaryota</taxon>
        <taxon>Metazoa</taxon>
        <taxon>Ecdysozoa</taxon>
        <taxon>Nematoda</taxon>
        <taxon>Chromadorea</taxon>
        <taxon>Rhabditida</taxon>
        <taxon>Spirurina</taxon>
        <taxon>Ascaridomorpha</taxon>
        <taxon>Ascaridoidea</taxon>
        <taxon>Ascarididae</taxon>
        <taxon>Ascaris</taxon>
    </lineage>
</organism>
<dbReference type="AlphaFoldDB" id="A0A0M3I074"/>
<keyword evidence="1" id="KW-1185">Reference proteome</keyword>
<protein>
    <submittedName>
        <fullName evidence="2">Uncharacterized protein</fullName>
    </submittedName>
</protein>
<name>A0A0M3I074_ASCLU</name>
<proteinExistence type="predicted"/>
<reference evidence="2" key="1">
    <citation type="submission" date="2017-02" db="UniProtKB">
        <authorList>
            <consortium name="WormBaseParasite"/>
        </authorList>
    </citation>
    <scope>IDENTIFICATION</scope>
</reference>
<evidence type="ECO:0000313" key="1">
    <source>
        <dbReference type="Proteomes" id="UP000036681"/>
    </source>
</evidence>
<dbReference type="WBParaSite" id="ALUE_0000948001-mRNA-1">
    <property type="protein sequence ID" value="ALUE_0000948001-mRNA-1"/>
    <property type="gene ID" value="ALUE_0000948001"/>
</dbReference>
<sequence>MSFQVTALWMSHDSTVLERPNASRRATFLGAQRAETKLHRDFCCTIAISNEICSAQSNFELQGTFATSPEDTKA</sequence>
<accession>A0A0M3I074</accession>
<dbReference type="Proteomes" id="UP000036681">
    <property type="component" value="Unplaced"/>
</dbReference>